<dbReference type="RefSeq" id="WP_008477984.1">
    <property type="nucleotide sequence ID" value="NZ_CAGS01000232.1"/>
</dbReference>
<dbReference type="InterPro" id="IPR018684">
    <property type="entry name" value="DUF2171"/>
</dbReference>
<keyword evidence="2" id="KW-1185">Reference proteome</keyword>
<evidence type="ECO:0000313" key="2">
    <source>
        <dbReference type="Proteomes" id="UP000004221"/>
    </source>
</evidence>
<dbReference type="EMBL" id="CAGS01000232">
    <property type="protein sequence ID" value="CCF84094.1"/>
    <property type="molecule type" value="Genomic_DNA"/>
</dbReference>
<evidence type="ECO:0000313" key="1">
    <source>
        <dbReference type="EMBL" id="CCF84094.1"/>
    </source>
</evidence>
<organism evidence="1 2">
    <name type="scientific">Nitrolancea hollandica Lb</name>
    <dbReference type="NCBI Taxonomy" id="1129897"/>
    <lineage>
        <taxon>Bacteria</taxon>
        <taxon>Pseudomonadati</taxon>
        <taxon>Thermomicrobiota</taxon>
        <taxon>Thermomicrobia</taxon>
        <taxon>Sphaerobacterales</taxon>
        <taxon>Sphaerobacterineae</taxon>
        <taxon>Sphaerobacteraceae</taxon>
        <taxon>Nitrolancea</taxon>
    </lineage>
</organism>
<dbReference type="AlphaFoldDB" id="I4EHD2"/>
<accession>I4EHD2</accession>
<proteinExistence type="predicted"/>
<reference evidence="1 2" key="1">
    <citation type="journal article" date="2012" name="ISME J.">
        <title>Nitrification expanded: discovery, physiology and genomics of a nitrite-oxidizing bacterium from the phylum Chloroflexi.</title>
        <authorList>
            <person name="Sorokin D.Y."/>
            <person name="Lucker S."/>
            <person name="Vejmelkova D."/>
            <person name="Kostrikina N.A."/>
            <person name="Kleerebezem R."/>
            <person name="Rijpstra W.I."/>
            <person name="Damste J.S."/>
            <person name="Le Paslier D."/>
            <person name="Muyzer G."/>
            <person name="Wagner M."/>
            <person name="van Loosdrecht M.C."/>
            <person name="Daims H."/>
        </authorList>
    </citation>
    <scope>NUCLEOTIDE SEQUENCE [LARGE SCALE GENOMIC DNA]</scope>
    <source>
        <strain evidence="2">none</strain>
    </source>
</reference>
<dbReference type="Pfam" id="PF09939">
    <property type="entry name" value="DUF2171"/>
    <property type="match status" value="1"/>
</dbReference>
<comment type="caution">
    <text evidence="1">The sequence shown here is derived from an EMBL/GenBank/DDBJ whole genome shotgun (WGS) entry which is preliminary data.</text>
</comment>
<keyword evidence="1" id="KW-0346">Stress response</keyword>
<name>I4EHD2_9BACT</name>
<protein>
    <submittedName>
        <fullName evidence="1">Heat shock protein Hsp20</fullName>
    </submittedName>
</protein>
<sequence length="78" mass="8628">MTTGRSPIRTGMQVVGDDGRVAGQVQDVHDFDFIMIRPDRPPIYVPFMAVGQVSDDLVELNIPADEVDTQDWAEAPVE</sequence>
<gene>
    <name evidence="1" type="ORF">NITHO_3070020</name>
</gene>
<dbReference type="Proteomes" id="UP000004221">
    <property type="component" value="Unassembled WGS sequence"/>
</dbReference>